<dbReference type="Proteomes" id="UP001193501">
    <property type="component" value="Unassembled WGS sequence"/>
</dbReference>
<dbReference type="InterPro" id="IPR029021">
    <property type="entry name" value="Prot-tyrosine_phosphatase-like"/>
</dbReference>
<dbReference type="SUPFAM" id="SSF52799">
    <property type="entry name" value="(Phosphotyrosine protein) phosphatases II"/>
    <property type="match status" value="1"/>
</dbReference>
<dbReference type="InterPro" id="IPR004861">
    <property type="entry name" value="Siw14-like"/>
</dbReference>
<evidence type="ECO:0000259" key="3">
    <source>
        <dbReference type="PROSITE" id="PS50056"/>
    </source>
</evidence>
<keyword evidence="2" id="KW-0732">Signal</keyword>
<feature type="domain" description="Tyrosine specific protein phosphatases" evidence="3">
    <location>
        <begin position="116"/>
        <end position="171"/>
    </location>
</feature>
<dbReference type="PANTHER" id="PTHR31126:SF72">
    <property type="entry name" value="DUAL SPECIFICITY PROTEIN PHOSPHATASE TPBA"/>
    <property type="match status" value="1"/>
</dbReference>
<comment type="similarity">
    <text evidence="1">Belongs to the protein-tyrosine phosphatase family.</text>
</comment>
<reference evidence="4" key="1">
    <citation type="submission" date="2020-01" db="EMBL/GenBank/DDBJ databases">
        <authorList>
            <person name="Chen W.-M."/>
        </authorList>
    </citation>
    <scope>NUCLEOTIDE SEQUENCE</scope>
    <source>
        <strain evidence="4">CYK-10</strain>
    </source>
</reference>
<gene>
    <name evidence="4" type="ORF">GV832_08515</name>
</gene>
<evidence type="ECO:0000256" key="2">
    <source>
        <dbReference type="SAM" id="SignalP"/>
    </source>
</evidence>
<accession>A0AAE5BUV0</accession>
<proteinExistence type="inferred from homology"/>
<sequence>MTARSLALPFALTRRALMAAVPASFLPRPGLGQEARPQTWAPRVLPEIPGLPNLHHVAPNLYRAAQPDAQGFAAAEKLGIWRVISLRQTVRDAPLAEGTGLDLVRVPMKSRHVAERDGVKVVAALRALRLGMEAGPVLVHCHHGADRTGLICALYRLLHQGWSRQEAIDEMTLGGFGYHPIWANIPRYLWAVDLGELRERVLG</sequence>
<evidence type="ECO:0000256" key="1">
    <source>
        <dbReference type="ARBA" id="ARBA00009580"/>
    </source>
</evidence>
<dbReference type="InterPro" id="IPR016130">
    <property type="entry name" value="Tyr_Pase_AS"/>
</dbReference>
<feature type="chain" id="PRO_5042099113" evidence="2">
    <location>
        <begin position="20"/>
        <end position="203"/>
    </location>
</feature>
<dbReference type="InterPro" id="IPR000387">
    <property type="entry name" value="Tyr_Pase_dom"/>
</dbReference>
<dbReference type="GO" id="GO:0016791">
    <property type="term" value="F:phosphatase activity"/>
    <property type="evidence" value="ECO:0007669"/>
    <property type="project" value="TreeGrafter"/>
</dbReference>
<dbReference type="PROSITE" id="PS50056">
    <property type="entry name" value="TYR_PHOSPHATASE_2"/>
    <property type="match status" value="1"/>
</dbReference>
<keyword evidence="5" id="KW-1185">Reference proteome</keyword>
<feature type="signal peptide" evidence="2">
    <location>
        <begin position="1"/>
        <end position="19"/>
    </location>
</feature>
<dbReference type="PROSITE" id="PS00383">
    <property type="entry name" value="TYR_PHOSPHATASE_1"/>
    <property type="match status" value="1"/>
</dbReference>
<organism evidence="4 5">
    <name type="scientific">Stagnihabitans tardus</name>
    <dbReference type="NCBI Taxonomy" id="2699202"/>
    <lineage>
        <taxon>Bacteria</taxon>
        <taxon>Pseudomonadati</taxon>
        <taxon>Pseudomonadota</taxon>
        <taxon>Alphaproteobacteria</taxon>
        <taxon>Rhodobacterales</taxon>
        <taxon>Paracoccaceae</taxon>
        <taxon>Stagnihabitans</taxon>
    </lineage>
</organism>
<dbReference type="EMBL" id="JAABNR010000006">
    <property type="protein sequence ID" value="NBZ87622.1"/>
    <property type="molecule type" value="Genomic_DNA"/>
</dbReference>
<dbReference type="Pfam" id="PF03162">
    <property type="entry name" value="Y_phosphatase2"/>
    <property type="match status" value="1"/>
</dbReference>
<comment type="caution">
    <text evidence="4">The sequence shown here is derived from an EMBL/GenBank/DDBJ whole genome shotgun (WGS) entry which is preliminary data.</text>
</comment>
<dbReference type="AlphaFoldDB" id="A0AAE5BUV0"/>
<name>A0AAE5BUV0_9RHOB</name>
<protein>
    <submittedName>
        <fullName evidence="4">Protein-tyrosine-phosphatase</fullName>
    </submittedName>
</protein>
<dbReference type="Gene3D" id="3.90.190.10">
    <property type="entry name" value="Protein tyrosine phosphatase superfamily"/>
    <property type="match status" value="1"/>
</dbReference>
<dbReference type="PANTHER" id="PTHR31126">
    <property type="entry name" value="TYROSINE-PROTEIN PHOSPHATASE"/>
    <property type="match status" value="1"/>
</dbReference>
<evidence type="ECO:0000313" key="5">
    <source>
        <dbReference type="Proteomes" id="UP001193501"/>
    </source>
</evidence>
<dbReference type="RefSeq" id="WP_168774420.1">
    <property type="nucleotide sequence ID" value="NZ_JAABNR010000006.1"/>
</dbReference>
<evidence type="ECO:0000313" key="4">
    <source>
        <dbReference type="EMBL" id="NBZ87622.1"/>
    </source>
</evidence>